<dbReference type="Proteomes" id="UP001163223">
    <property type="component" value="Chromosome"/>
</dbReference>
<protein>
    <submittedName>
        <fullName evidence="1">Zinc ABC transporter substrate-binding protein</fullName>
    </submittedName>
</protein>
<proteinExistence type="predicted"/>
<gene>
    <name evidence="1" type="ORF">OXU80_06055</name>
</gene>
<sequence length="333" mass="34984">MKRWATRLAAGLPLAFCLGAAQAEEAPIRAVATIGMIGDVAAHVGGSCVEVTTLMGPGVDPHLYQPGARDVQTFQDADVILYSGYSLEGQLGAVLKRFSQMKPTLAVAEASIEEGELIAVEGAYGIDPHLWMDAGLWSRIAPTIAQTLGEMRPDCADAMRANAESYGRQLAALHDWAGRAVATVPEQQRILVTAHDAFGYYGRAYGIRVEGIQGISTEAEASVADIRAAAARVAELGVPAVFVESTINPRTIQAVIDAAAQQGQEVRIGGELYSDAMGEAGTAGGTYIGMIYENTRNIVTALGGTPPAMPDALRDWAETWDVADASANVPAAQ</sequence>
<organism evidence="1 2">
    <name type="scientific">Antarcticirhabdus aurantiaca</name>
    <dbReference type="NCBI Taxonomy" id="2606717"/>
    <lineage>
        <taxon>Bacteria</taxon>
        <taxon>Pseudomonadati</taxon>
        <taxon>Pseudomonadota</taxon>
        <taxon>Alphaproteobacteria</taxon>
        <taxon>Hyphomicrobiales</taxon>
        <taxon>Aurantimonadaceae</taxon>
        <taxon>Antarcticirhabdus</taxon>
    </lineage>
</organism>
<reference evidence="1" key="1">
    <citation type="submission" date="2022-11" db="EMBL/GenBank/DDBJ databases">
        <title>beta-Carotene-producing bacterium, Jeongeuplla avenae sp. nov., alleviates the salt stress of Arabidopsis seedlings.</title>
        <authorList>
            <person name="Jiang L."/>
            <person name="Lee J."/>
        </authorList>
    </citation>
    <scope>NUCLEOTIDE SEQUENCE</scope>
    <source>
        <strain evidence="1">DY_R2A_6</strain>
    </source>
</reference>
<name>A0ACD4NSM1_9HYPH</name>
<evidence type="ECO:0000313" key="2">
    <source>
        <dbReference type="Proteomes" id="UP001163223"/>
    </source>
</evidence>
<accession>A0ACD4NSM1</accession>
<keyword evidence="2" id="KW-1185">Reference proteome</keyword>
<dbReference type="EMBL" id="CP113520">
    <property type="protein sequence ID" value="WAJ29784.1"/>
    <property type="molecule type" value="Genomic_DNA"/>
</dbReference>
<evidence type="ECO:0000313" key="1">
    <source>
        <dbReference type="EMBL" id="WAJ29784.1"/>
    </source>
</evidence>